<dbReference type="AlphaFoldDB" id="A0A9P0GCJ7"/>
<sequence>MKRNIEHFDTSNYKADNKFNLPVTKPILRNFKDEYPNQVISIFLETGAKVYYIRSDEKETKTAKGVKICVIQNSLNMTDYQKIVGGGGKIFRKMNSFRSTLHDIYTEMKNKVVLSYNDEKRFIIPNTVKTLPWGHRDIQEYRNGHRKTVAKLRYNVVSIVK</sequence>
<dbReference type="EMBL" id="OV651830">
    <property type="protein sequence ID" value="CAH1104870.1"/>
    <property type="molecule type" value="Genomic_DNA"/>
</dbReference>
<gene>
    <name evidence="1" type="ORF">PSYICH_LOCUS6067</name>
</gene>
<keyword evidence="2" id="KW-1185">Reference proteome</keyword>
<dbReference type="PANTHER" id="PTHR31511:SF12">
    <property type="entry name" value="RHO TERMINATION FACTOR N-TERMINAL DOMAIN-CONTAINING PROTEIN"/>
    <property type="match status" value="1"/>
</dbReference>
<protein>
    <submittedName>
        <fullName evidence="1">Uncharacterized protein</fullName>
    </submittedName>
</protein>
<accession>A0A9P0GCJ7</accession>
<evidence type="ECO:0000313" key="1">
    <source>
        <dbReference type="EMBL" id="CAH1104870.1"/>
    </source>
</evidence>
<dbReference type="OrthoDB" id="6602337at2759"/>
<organism evidence="1 2">
    <name type="scientific">Psylliodes chrysocephalus</name>
    <dbReference type="NCBI Taxonomy" id="3402493"/>
    <lineage>
        <taxon>Eukaryota</taxon>
        <taxon>Metazoa</taxon>
        <taxon>Ecdysozoa</taxon>
        <taxon>Arthropoda</taxon>
        <taxon>Hexapoda</taxon>
        <taxon>Insecta</taxon>
        <taxon>Pterygota</taxon>
        <taxon>Neoptera</taxon>
        <taxon>Endopterygota</taxon>
        <taxon>Coleoptera</taxon>
        <taxon>Polyphaga</taxon>
        <taxon>Cucujiformia</taxon>
        <taxon>Chrysomeloidea</taxon>
        <taxon>Chrysomelidae</taxon>
        <taxon>Galerucinae</taxon>
        <taxon>Alticini</taxon>
        <taxon>Psylliodes</taxon>
    </lineage>
</organism>
<dbReference type="Proteomes" id="UP001153636">
    <property type="component" value="Chromosome 18"/>
</dbReference>
<reference evidence="1" key="1">
    <citation type="submission" date="2022-01" db="EMBL/GenBank/DDBJ databases">
        <authorList>
            <person name="King R."/>
        </authorList>
    </citation>
    <scope>NUCLEOTIDE SEQUENCE</scope>
</reference>
<name>A0A9P0GCJ7_9CUCU</name>
<evidence type="ECO:0000313" key="2">
    <source>
        <dbReference type="Proteomes" id="UP001153636"/>
    </source>
</evidence>
<dbReference type="PANTHER" id="PTHR31511">
    <property type="entry name" value="PROTEIN CBG23764"/>
    <property type="match status" value="1"/>
</dbReference>
<proteinExistence type="predicted"/>